<dbReference type="GeneID" id="35437402"/>
<dbReference type="InterPro" id="IPR036544">
    <property type="entry name" value="QCR7_sf"/>
</dbReference>
<evidence type="ECO:0000313" key="11">
    <source>
        <dbReference type="Proteomes" id="UP000242254"/>
    </source>
</evidence>
<evidence type="ECO:0000256" key="6">
    <source>
        <dbReference type="ARBA" id="ARBA00022982"/>
    </source>
</evidence>
<dbReference type="STRING" id="1340429.A0A2G4T1D7"/>
<dbReference type="Pfam" id="PF02271">
    <property type="entry name" value="UCR_14kD"/>
    <property type="match status" value="1"/>
</dbReference>
<dbReference type="SUPFAM" id="SSF81524">
    <property type="entry name" value="14 kDa protein of cytochrome bc1 complex (Ubiquinol-cytochrome c reductase)"/>
    <property type="match status" value="1"/>
</dbReference>
<keyword evidence="5" id="KW-0999">Mitochondrion inner membrane</keyword>
<sequence length="130" mass="15001">LFTIMSLSLKSFVQNSKLLSGLVKPLASAYANTAGYRQIGLKYDDLVSEESELVQEALRRFEIAEPRAAYDRAYRIRVAQQCSLTHTLLPKEQWVKPEEDKRYLQPYINQVAAERAEREAFDNIKVTPRH</sequence>
<dbReference type="GO" id="GO:0005743">
    <property type="term" value="C:mitochondrial inner membrane"/>
    <property type="evidence" value="ECO:0007669"/>
    <property type="project" value="UniProtKB-SubCell"/>
</dbReference>
<dbReference type="PANTHER" id="PTHR12022">
    <property type="entry name" value="UBIQUINOL-CYTOCHROME C REDUCTASE COMPLEX 14 KD PROTEIN"/>
    <property type="match status" value="1"/>
</dbReference>
<comment type="similarity">
    <text evidence="2">Belongs to the UQCRB/QCR7 family.</text>
</comment>
<keyword evidence="11" id="KW-1185">Reference proteome</keyword>
<evidence type="ECO:0000256" key="4">
    <source>
        <dbReference type="ARBA" id="ARBA00022660"/>
    </source>
</evidence>
<name>A0A2G4T1D7_RHIZD</name>
<protein>
    <recommendedName>
        <fullName evidence="9">Complex III subunit 7</fullName>
    </recommendedName>
</protein>
<dbReference type="GO" id="GO:0006122">
    <property type="term" value="P:mitochondrial electron transport, ubiquinol to cytochrome c"/>
    <property type="evidence" value="ECO:0007669"/>
    <property type="project" value="InterPro"/>
</dbReference>
<organism evidence="10 11">
    <name type="scientific">Rhizopus microsporus ATCC 52813</name>
    <dbReference type="NCBI Taxonomy" id="1340429"/>
    <lineage>
        <taxon>Eukaryota</taxon>
        <taxon>Fungi</taxon>
        <taxon>Fungi incertae sedis</taxon>
        <taxon>Mucoromycota</taxon>
        <taxon>Mucoromycotina</taxon>
        <taxon>Mucoromycetes</taxon>
        <taxon>Mucorales</taxon>
        <taxon>Mucorineae</taxon>
        <taxon>Rhizopodaceae</taxon>
        <taxon>Rhizopus</taxon>
    </lineage>
</organism>
<keyword evidence="6" id="KW-0249">Electron transport</keyword>
<evidence type="ECO:0000313" key="10">
    <source>
        <dbReference type="EMBL" id="PHZ14819.1"/>
    </source>
</evidence>
<dbReference type="GO" id="GO:0045275">
    <property type="term" value="C:respiratory chain complex III"/>
    <property type="evidence" value="ECO:0007669"/>
    <property type="project" value="InterPro"/>
</dbReference>
<gene>
    <name evidence="10" type="ORF">RHIMIDRAFT_199844</name>
</gene>
<dbReference type="Gene3D" id="1.10.1090.10">
    <property type="entry name" value="Cytochrome b-c1 complex subunit 7"/>
    <property type="match status" value="1"/>
</dbReference>
<dbReference type="PIRSF" id="PIRSF000022">
    <property type="entry name" value="Bc1_14K"/>
    <property type="match status" value="1"/>
</dbReference>
<evidence type="ECO:0000256" key="7">
    <source>
        <dbReference type="ARBA" id="ARBA00023128"/>
    </source>
</evidence>
<dbReference type="InterPro" id="IPR003197">
    <property type="entry name" value="QCR7"/>
</dbReference>
<keyword evidence="3" id="KW-0813">Transport</keyword>
<evidence type="ECO:0000256" key="8">
    <source>
        <dbReference type="ARBA" id="ARBA00023136"/>
    </source>
</evidence>
<dbReference type="RefSeq" id="XP_023468527.1">
    <property type="nucleotide sequence ID" value="XM_023606412.1"/>
</dbReference>
<proteinExistence type="inferred from homology"/>
<evidence type="ECO:0000256" key="1">
    <source>
        <dbReference type="ARBA" id="ARBA00004443"/>
    </source>
</evidence>
<feature type="non-terminal residue" evidence="10">
    <location>
        <position position="1"/>
    </location>
</feature>
<reference evidence="10 11" key="1">
    <citation type="journal article" date="2016" name="Proc. Natl. Acad. Sci. U.S.A.">
        <title>Lipid metabolic changes in an early divergent fungus govern the establishment of a mutualistic symbiosis with endobacteria.</title>
        <authorList>
            <person name="Lastovetsky O.A."/>
            <person name="Gaspar M.L."/>
            <person name="Mondo S.J."/>
            <person name="LaButti K.M."/>
            <person name="Sandor L."/>
            <person name="Grigoriev I.V."/>
            <person name="Henry S.A."/>
            <person name="Pawlowska T.E."/>
        </authorList>
    </citation>
    <scope>NUCLEOTIDE SEQUENCE [LARGE SCALE GENOMIC DNA]</scope>
    <source>
        <strain evidence="10 11">ATCC 52813</strain>
    </source>
</reference>
<dbReference type="AlphaFoldDB" id="A0A2G4T1D7"/>
<comment type="subcellular location">
    <subcellularLocation>
        <location evidence="1">Mitochondrion inner membrane</location>
        <topology evidence="1">Peripheral membrane protein</topology>
        <orientation evidence="1">Matrix side</orientation>
    </subcellularLocation>
</comment>
<evidence type="ECO:0000256" key="5">
    <source>
        <dbReference type="ARBA" id="ARBA00022792"/>
    </source>
</evidence>
<accession>A0A2G4T1D7</accession>
<dbReference type="PANTHER" id="PTHR12022:SF0">
    <property type="entry name" value="CYTOCHROME B-C1 COMPLEX SUBUNIT 7"/>
    <property type="match status" value="1"/>
</dbReference>
<evidence type="ECO:0000256" key="2">
    <source>
        <dbReference type="ARBA" id="ARBA00008554"/>
    </source>
</evidence>
<keyword evidence="4" id="KW-0679">Respiratory chain</keyword>
<evidence type="ECO:0000256" key="9">
    <source>
        <dbReference type="ARBA" id="ARBA00031684"/>
    </source>
</evidence>
<dbReference type="FunFam" id="1.10.1090.10:FF:000001">
    <property type="entry name" value="Cytochrome b-c1 complex subunit 7"/>
    <property type="match status" value="1"/>
</dbReference>
<evidence type="ECO:0000256" key="3">
    <source>
        <dbReference type="ARBA" id="ARBA00022448"/>
    </source>
</evidence>
<dbReference type="Proteomes" id="UP000242254">
    <property type="component" value="Unassembled WGS sequence"/>
</dbReference>
<keyword evidence="7" id="KW-0496">Mitochondrion</keyword>
<keyword evidence="8" id="KW-0472">Membrane</keyword>
<dbReference type="EMBL" id="KZ303845">
    <property type="protein sequence ID" value="PHZ14819.1"/>
    <property type="molecule type" value="Genomic_DNA"/>
</dbReference>